<dbReference type="InterPro" id="IPR018060">
    <property type="entry name" value="HTH_AraC"/>
</dbReference>
<dbReference type="Pfam" id="PF12833">
    <property type="entry name" value="HTH_18"/>
    <property type="match status" value="1"/>
</dbReference>
<evidence type="ECO:0000259" key="3">
    <source>
        <dbReference type="PROSITE" id="PS01124"/>
    </source>
</evidence>
<evidence type="ECO:0000313" key="5">
    <source>
        <dbReference type="Proteomes" id="UP001559025"/>
    </source>
</evidence>
<dbReference type="InterPro" id="IPR009594">
    <property type="entry name" value="Tscrpt_reg_HTH_AraC_N"/>
</dbReference>
<dbReference type="SUPFAM" id="SSF46689">
    <property type="entry name" value="Homeodomain-like"/>
    <property type="match status" value="2"/>
</dbReference>
<keyword evidence="1" id="KW-0805">Transcription regulation</keyword>
<dbReference type="PROSITE" id="PS01124">
    <property type="entry name" value="HTH_ARAC_FAMILY_2"/>
    <property type="match status" value="1"/>
</dbReference>
<comment type="caution">
    <text evidence="4">The sequence shown here is derived from an EMBL/GenBank/DDBJ whole genome shotgun (WGS) entry which is preliminary data.</text>
</comment>
<proteinExistence type="predicted"/>
<protein>
    <submittedName>
        <fullName evidence="4">AraC family transcriptional regulator</fullName>
    </submittedName>
</protein>
<keyword evidence="5" id="KW-1185">Reference proteome</keyword>
<dbReference type="Pfam" id="PF06719">
    <property type="entry name" value="AraC_N"/>
    <property type="match status" value="1"/>
</dbReference>
<reference evidence="4 5" key="1">
    <citation type="submission" date="2024-01" db="EMBL/GenBank/DDBJ databases">
        <title>New evidence supports the origin of RcGTA from prophage.</title>
        <authorList>
            <person name="Xu Y."/>
            <person name="Liu B."/>
            <person name="Chen F."/>
        </authorList>
    </citation>
    <scope>NUCLEOTIDE SEQUENCE [LARGE SCALE GENOMIC DNA]</scope>
    <source>
        <strain evidence="4 5">CBW1107-2</strain>
    </source>
</reference>
<dbReference type="SMART" id="SM00342">
    <property type="entry name" value="HTH_ARAC"/>
    <property type="match status" value="1"/>
</dbReference>
<gene>
    <name evidence="4" type="ORF">V1479_10405</name>
</gene>
<evidence type="ECO:0000256" key="1">
    <source>
        <dbReference type="ARBA" id="ARBA00023015"/>
    </source>
</evidence>
<keyword evidence="2" id="KW-0804">Transcription</keyword>
<accession>A0ABV3WT52</accession>
<organism evidence="4 5">
    <name type="scientific">Neoaquamicrobium sediminum</name>
    <dbReference type="NCBI Taxonomy" id="1849104"/>
    <lineage>
        <taxon>Bacteria</taxon>
        <taxon>Pseudomonadati</taxon>
        <taxon>Pseudomonadota</taxon>
        <taxon>Alphaproteobacteria</taxon>
        <taxon>Hyphomicrobiales</taxon>
        <taxon>Phyllobacteriaceae</taxon>
        <taxon>Neoaquamicrobium</taxon>
    </lineage>
</organism>
<dbReference type="Gene3D" id="1.10.10.60">
    <property type="entry name" value="Homeodomain-like"/>
    <property type="match status" value="1"/>
</dbReference>
<sequence>MQENAFAPIGELAKEIARFAPVDGCHTTPVPRLSLFRTSQATAPVHGVQHPALCIVAQGRKQVLLGEDMLTYGTGQCLVISVGVPMAGQVVEATPDAPYLCFKLELDPAMLASLIFEMRLPPVERSRDPLAIAVSEAAPSLADAALRLVRLLGAPGDIAMLAPLIEREILYRLLTGPQAGRLREIATGESRAQQVSRAIGWLQANFTEPFRAEVLATESRMSLSSLHFHFKEVTGLSPLQYQKQLRLQEARRLILAEALDAASAGHRVGYDSPSQFSREYSRLFGAPPRRDIDRLRAAPERFVEV</sequence>
<feature type="domain" description="HTH araC/xylS-type" evidence="3">
    <location>
        <begin position="196"/>
        <end position="294"/>
    </location>
</feature>
<dbReference type="PANTHER" id="PTHR43436:SF1">
    <property type="entry name" value="TRANSCRIPTIONAL REGULATORY PROTEIN"/>
    <property type="match status" value="1"/>
</dbReference>
<name>A0ABV3WT52_9HYPH</name>
<dbReference type="PANTHER" id="PTHR43436">
    <property type="entry name" value="ARAC-FAMILY TRANSCRIPTIONAL REGULATOR"/>
    <property type="match status" value="1"/>
</dbReference>
<dbReference type="Proteomes" id="UP001559025">
    <property type="component" value="Unassembled WGS sequence"/>
</dbReference>
<dbReference type="EMBL" id="JAZHFV010000002">
    <property type="protein sequence ID" value="MEX4007715.1"/>
    <property type="molecule type" value="Genomic_DNA"/>
</dbReference>
<dbReference type="InterPro" id="IPR009057">
    <property type="entry name" value="Homeodomain-like_sf"/>
</dbReference>
<evidence type="ECO:0000313" key="4">
    <source>
        <dbReference type="EMBL" id="MEX4007715.1"/>
    </source>
</evidence>
<dbReference type="RefSeq" id="WP_368802817.1">
    <property type="nucleotide sequence ID" value="NZ_JAZHFV010000002.1"/>
</dbReference>
<evidence type="ECO:0000256" key="2">
    <source>
        <dbReference type="ARBA" id="ARBA00023163"/>
    </source>
</evidence>